<dbReference type="EMBL" id="CP003731">
    <property type="protein sequence ID" value="AFO52283.1"/>
    <property type="molecule type" value="Genomic_DNA"/>
</dbReference>
<organism evidence="1 2">
    <name type="scientific">Mycoplasma haematolamae (strain Purdue)</name>
    <dbReference type="NCBI Taxonomy" id="1212765"/>
    <lineage>
        <taxon>Bacteria</taxon>
        <taxon>Bacillati</taxon>
        <taxon>Mycoplasmatota</taxon>
        <taxon>Mollicutes</taxon>
        <taxon>Mycoplasmataceae</taxon>
        <taxon>Mycoplasma</taxon>
    </lineage>
</organism>
<keyword evidence="2" id="KW-1185">Reference proteome</keyword>
<dbReference type="HOGENOM" id="CLU_102918_0_0_14"/>
<evidence type="ECO:0000313" key="2">
    <source>
        <dbReference type="Proteomes" id="UP000006502"/>
    </source>
</evidence>
<reference evidence="2" key="2">
    <citation type="submission" date="2012-07" db="EMBL/GenBank/DDBJ databases">
        <title>Complete genome sequence of 'Candidatus Mycoplasma haemolamae'.</title>
        <authorList>
            <person name="Guimaraes A.M.S."/>
            <person name="Toth B."/>
            <person name="Santos A.P."/>
            <person name="Nascimento N.C."/>
            <person name="Sojka J.E."/>
            <person name="Messick J.B."/>
        </authorList>
    </citation>
    <scope>NUCLEOTIDE SEQUENCE [LARGE SCALE GENOMIC DNA]</scope>
    <source>
        <strain evidence="2">Purdue</strain>
    </source>
</reference>
<protein>
    <submittedName>
        <fullName evidence="1">Uncharacterized protein</fullName>
    </submittedName>
</protein>
<gene>
    <name evidence="1" type="ordered locus">MHLP_03515</name>
</gene>
<dbReference type="Proteomes" id="UP000006502">
    <property type="component" value="Chromosome"/>
</dbReference>
<sequence length="174" mass="19255">MQGWAANSGVKFAKEAWEKTWEPGTTVTPVGMIMRALRGNEFSKVCTDNQMKNVKEKYFKDECGQKIKDHDKVEVVDVLKSAWDQNSSSWLGSSDWRVATKGKEGGWAGQPKVNDYSQLSSLGYQDGLVSEQCSHMSGMLAGFLFGTAAEKPVCNKILEGVFGNQVDQKRYCGP</sequence>
<dbReference type="AlphaFoldDB" id="I7BK79"/>
<dbReference type="KEGG" id="mhl:MHLP_03515"/>
<evidence type="ECO:0000313" key="1">
    <source>
        <dbReference type="EMBL" id="AFO52283.1"/>
    </source>
</evidence>
<reference evidence="1 2" key="1">
    <citation type="journal article" date="2012" name="J. Bacteriol.">
        <title>Genome Sequence of "Candidatus Mycoplasma haemolamae" Strain Purdue, a Red Blood Cell Pathogen of Alpacas (Vicugna pacos) and Llamas (Lama glama).</title>
        <authorList>
            <person name="Guimaraes A.M."/>
            <person name="Toth B."/>
            <person name="Santos A.P."/>
            <person name="do Nascimento N.C."/>
            <person name="Kritchevsky J.E."/>
            <person name="Messick J.B."/>
        </authorList>
    </citation>
    <scope>NUCLEOTIDE SEQUENCE [LARGE SCALE GENOMIC DNA]</scope>
    <source>
        <strain evidence="1 2">Purdue</strain>
    </source>
</reference>
<proteinExistence type="predicted"/>
<dbReference type="PATRIC" id="fig|1212765.3.peg.793"/>
<name>I7BK79_MYCHA</name>
<accession>I7BK79</accession>